<gene>
    <name evidence="1" type="ORF">E5336_08900</name>
</gene>
<evidence type="ECO:0000313" key="2">
    <source>
        <dbReference type="Proteomes" id="UP000308836"/>
    </source>
</evidence>
<accession>A0AC61R646</accession>
<dbReference type="EMBL" id="SRYG01000018">
    <property type="protein sequence ID" value="TGY65397.1"/>
    <property type="molecule type" value="Genomic_DNA"/>
</dbReference>
<sequence>MKKSKNLKKMTLFAMFIAIEMMLLMTPFGYLRIGPISATLMHIPVILAAVFLGTGYGAALGLIFGITSVINATMQPGITSFVFSPFVTIGGMSGNFLSLVIAIVPRVLLGVIAGLTFQLFSKKLKCSTSAALAAGIATACHTVLVLGMIVLFFGADYSSAVGIAQNALIGVMAYTVATNGLFELVLASLVALALTKAIPVYSIHPVKA</sequence>
<dbReference type="Proteomes" id="UP000308836">
    <property type="component" value="Unassembled WGS sequence"/>
</dbReference>
<organism evidence="1 2">
    <name type="scientific">Dubosiella muris</name>
    <dbReference type="NCBI Taxonomy" id="3038133"/>
    <lineage>
        <taxon>Bacteria</taxon>
        <taxon>Bacillati</taxon>
        <taxon>Bacillota</taxon>
        <taxon>Erysipelotrichia</taxon>
        <taxon>Erysipelotrichales</taxon>
        <taxon>Erysipelotrichaceae</taxon>
        <taxon>Dubosiella</taxon>
    </lineage>
</organism>
<reference evidence="1" key="1">
    <citation type="submission" date="2019-04" db="EMBL/GenBank/DDBJ databases">
        <title>Microbes associate with the intestines of laboratory mice.</title>
        <authorList>
            <person name="Navarre W."/>
            <person name="Wong E."/>
            <person name="Huang K."/>
            <person name="Tropini C."/>
            <person name="Ng K."/>
            <person name="Yu B."/>
        </authorList>
    </citation>
    <scope>NUCLEOTIDE SEQUENCE</scope>
    <source>
        <strain evidence="1">NM09_H32</strain>
    </source>
</reference>
<comment type="caution">
    <text evidence="1">The sequence shown here is derived from an EMBL/GenBank/DDBJ whole genome shotgun (WGS) entry which is preliminary data.</text>
</comment>
<proteinExistence type="predicted"/>
<name>A0AC61R646_9FIRM</name>
<evidence type="ECO:0000313" key="1">
    <source>
        <dbReference type="EMBL" id="TGY65397.1"/>
    </source>
</evidence>
<protein>
    <submittedName>
        <fullName evidence="1">ECF transporter S component</fullName>
    </submittedName>
</protein>
<keyword evidence="2" id="KW-1185">Reference proteome</keyword>